<dbReference type="InterPro" id="IPR017871">
    <property type="entry name" value="ABC_transporter-like_CS"/>
</dbReference>
<dbReference type="EMBL" id="JAPIUZ010000003">
    <property type="protein sequence ID" value="MCX2563967.1"/>
    <property type="molecule type" value="Genomic_DNA"/>
</dbReference>
<dbReference type="Pfam" id="PF00664">
    <property type="entry name" value="ABC_membrane"/>
    <property type="match status" value="1"/>
</dbReference>
<proteinExistence type="predicted"/>
<dbReference type="InterPro" id="IPR003593">
    <property type="entry name" value="AAA+_ATPase"/>
</dbReference>
<dbReference type="SMART" id="SM00382">
    <property type="entry name" value="AAA"/>
    <property type="match status" value="1"/>
</dbReference>
<reference evidence="11 12" key="1">
    <citation type="submission" date="2022-11" db="EMBL/GenBank/DDBJ databases">
        <title>Genome sequencing of Acetobacter type strain.</title>
        <authorList>
            <person name="Heo J."/>
            <person name="Lee D."/>
            <person name="Han B.-H."/>
            <person name="Hong S.-B."/>
            <person name="Kwon S.-W."/>
        </authorList>
    </citation>
    <scope>NUCLEOTIDE SEQUENCE [LARGE SCALE GENOMIC DNA]</scope>
    <source>
        <strain evidence="11 12">KACC 21253</strain>
    </source>
</reference>
<dbReference type="InterPro" id="IPR003439">
    <property type="entry name" value="ABC_transporter-like_ATP-bd"/>
</dbReference>
<keyword evidence="2 8" id="KW-0812">Transmembrane</keyword>
<dbReference type="CDD" id="cd18552">
    <property type="entry name" value="ABC_6TM_MsbA_like"/>
    <property type="match status" value="1"/>
</dbReference>
<feature type="compositionally biased region" description="Low complexity" evidence="7">
    <location>
        <begin position="1"/>
        <end position="22"/>
    </location>
</feature>
<evidence type="ECO:0000259" key="10">
    <source>
        <dbReference type="PROSITE" id="PS50929"/>
    </source>
</evidence>
<evidence type="ECO:0000256" key="8">
    <source>
        <dbReference type="SAM" id="Phobius"/>
    </source>
</evidence>
<evidence type="ECO:0000313" key="12">
    <source>
        <dbReference type="Proteomes" id="UP001301152"/>
    </source>
</evidence>
<dbReference type="PANTHER" id="PTHR43394:SF1">
    <property type="entry name" value="ATP-BINDING CASSETTE SUB-FAMILY B MEMBER 10, MITOCHONDRIAL"/>
    <property type="match status" value="1"/>
</dbReference>
<dbReference type="SUPFAM" id="SSF52540">
    <property type="entry name" value="P-loop containing nucleoside triphosphate hydrolases"/>
    <property type="match status" value="1"/>
</dbReference>
<sequence>MMSSRSSASGTHSASSASQAHSVSDDTEHAPRGRKRKKKQKPARKVLSPDDTRALLRRLWGGQVRHYPGRILAVLLLTVVMAALTALYPLVIQRALDMFASHDPRILYQVPMLVVIVTASKAVSQYAQTLAAQGLVLVVIRDLQNIMFSHLIQADVTRIEQEAPAKLAARFTTDAVSIREAMIKVVNSLGDTVTIAGLIVSMFYMDWELSLIAALLYPVAVVPIQKLGKKVRRASGGMQEQIGETAAFLTESFSQARTVRVYGMEQEETARAVTSFERLHKAMLSITQGRARVDPLLEVLGGTAVAAVLGFAGWRAAMSGTTLGDFSGFVAALLLAARPLRALGALHAALQEGLAGLVRIFSVVDEKPAVTEASDAVPLPAGGGHLIFKDVGFIYNDGRVGLDSFSFEAQAGQVVALVGLSGAGKSTALSLVPRLHDVTSGSILLDGQDLRHLQIESLRKAIAYVSQNPILFDFPVYENILLGKPDASEAEVHAAARAAAAEAFILELPEGYKTCVGSGGQFLSGGQRQRIALARAFLRNPRLLLLDEATSALDSENEAAVQQALARIRHDRTTIIVAHRLSTVRAADLVVVMQDGRAIEQGNHDTLMEKNGLYARLVRTQSLEQ</sequence>
<keyword evidence="6 8" id="KW-0472">Membrane</keyword>
<evidence type="ECO:0000313" key="11">
    <source>
        <dbReference type="EMBL" id="MCX2563967.1"/>
    </source>
</evidence>
<dbReference type="InterPro" id="IPR011527">
    <property type="entry name" value="ABC1_TM_dom"/>
</dbReference>
<feature type="region of interest" description="Disordered" evidence="7">
    <location>
        <begin position="1"/>
        <end position="48"/>
    </location>
</feature>
<keyword evidence="3" id="KW-0547">Nucleotide-binding</keyword>
<evidence type="ECO:0000259" key="9">
    <source>
        <dbReference type="PROSITE" id="PS50893"/>
    </source>
</evidence>
<keyword evidence="4 11" id="KW-0067">ATP-binding</keyword>
<evidence type="ECO:0000256" key="1">
    <source>
        <dbReference type="ARBA" id="ARBA00004651"/>
    </source>
</evidence>
<dbReference type="Proteomes" id="UP001301152">
    <property type="component" value="Unassembled WGS sequence"/>
</dbReference>
<dbReference type="InterPro" id="IPR039421">
    <property type="entry name" value="Type_1_exporter"/>
</dbReference>
<dbReference type="Gene3D" id="3.40.50.300">
    <property type="entry name" value="P-loop containing nucleotide triphosphate hydrolases"/>
    <property type="match status" value="1"/>
</dbReference>
<dbReference type="PROSITE" id="PS00211">
    <property type="entry name" value="ABC_TRANSPORTER_1"/>
    <property type="match status" value="1"/>
</dbReference>
<dbReference type="RefSeq" id="WP_242005236.1">
    <property type="nucleotide sequence ID" value="NZ_JAPIUZ010000003.1"/>
</dbReference>
<evidence type="ECO:0000256" key="3">
    <source>
        <dbReference type="ARBA" id="ARBA00022741"/>
    </source>
</evidence>
<feature type="compositionally biased region" description="Basic residues" evidence="7">
    <location>
        <begin position="32"/>
        <end position="44"/>
    </location>
</feature>
<protein>
    <submittedName>
        <fullName evidence="11">ABC transporter ATP-binding protein</fullName>
    </submittedName>
</protein>
<dbReference type="Gene3D" id="1.20.1560.10">
    <property type="entry name" value="ABC transporter type 1, transmembrane domain"/>
    <property type="match status" value="1"/>
</dbReference>
<evidence type="ECO:0000256" key="6">
    <source>
        <dbReference type="ARBA" id="ARBA00023136"/>
    </source>
</evidence>
<evidence type="ECO:0000256" key="4">
    <source>
        <dbReference type="ARBA" id="ARBA00022840"/>
    </source>
</evidence>
<dbReference type="PROSITE" id="PS50893">
    <property type="entry name" value="ABC_TRANSPORTER_2"/>
    <property type="match status" value="1"/>
</dbReference>
<name>A0ABT3QFA3_9PROT</name>
<keyword evidence="12" id="KW-1185">Reference proteome</keyword>
<dbReference type="GO" id="GO:0005524">
    <property type="term" value="F:ATP binding"/>
    <property type="evidence" value="ECO:0007669"/>
    <property type="project" value="UniProtKB-KW"/>
</dbReference>
<feature type="domain" description="ABC transmembrane type-1" evidence="10">
    <location>
        <begin position="72"/>
        <end position="352"/>
    </location>
</feature>
<evidence type="ECO:0000256" key="5">
    <source>
        <dbReference type="ARBA" id="ARBA00022989"/>
    </source>
</evidence>
<comment type="caution">
    <text evidence="11">The sequence shown here is derived from an EMBL/GenBank/DDBJ whole genome shotgun (WGS) entry which is preliminary data.</text>
</comment>
<dbReference type="InterPro" id="IPR027417">
    <property type="entry name" value="P-loop_NTPase"/>
</dbReference>
<feature type="domain" description="ABC transporter" evidence="9">
    <location>
        <begin position="386"/>
        <end position="620"/>
    </location>
</feature>
<feature type="transmembrane region" description="Helical" evidence="8">
    <location>
        <begin position="71"/>
        <end position="91"/>
    </location>
</feature>
<dbReference type="PROSITE" id="PS50929">
    <property type="entry name" value="ABC_TM1F"/>
    <property type="match status" value="1"/>
</dbReference>
<dbReference type="Pfam" id="PF00005">
    <property type="entry name" value="ABC_tran"/>
    <property type="match status" value="1"/>
</dbReference>
<organism evidence="11 12">
    <name type="scientific">Acetobacter thailandicus</name>
    <dbReference type="NCBI Taxonomy" id="1502842"/>
    <lineage>
        <taxon>Bacteria</taxon>
        <taxon>Pseudomonadati</taxon>
        <taxon>Pseudomonadota</taxon>
        <taxon>Alphaproteobacteria</taxon>
        <taxon>Acetobacterales</taxon>
        <taxon>Acetobacteraceae</taxon>
        <taxon>Acetobacter</taxon>
    </lineage>
</organism>
<evidence type="ECO:0000256" key="7">
    <source>
        <dbReference type="SAM" id="MobiDB-lite"/>
    </source>
</evidence>
<comment type="subcellular location">
    <subcellularLocation>
        <location evidence="1">Cell membrane</location>
        <topology evidence="1">Multi-pass membrane protein</topology>
    </subcellularLocation>
</comment>
<dbReference type="SUPFAM" id="SSF90123">
    <property type="entry name" value="ABC transporter transmembrane region"/>
    <property type="match status" value="1"/>
</dbReference>
<accession>A0ABT3QFA3</accession>
<evidence type="ECO:0000256" key="2">
    <source>
        <dbReference type="ARBA" id="ARBA00022692"/>
    </source>
</evidence>
<dbReference type="PANTHER" id="PTHR43394">
    <property type="entry name" value="ATP-DEPENDENT PERMEASE MDL1, MITOCHONDRIAL"/>
    <property type="match status" value="1"/>
</dbReference>
<gene>
    <name evidence="11" type="ORF">OQ497_08355</name>
</gene>
<dbReference type="InterPro" id="IPR036640">
    <property type="entry name" value="ABC1_TM_sf"/>
</dbReference>
<keyword evidence="5 8" id="KW-1133">Transmembrane helix</keyword>